<feature type="transmembrane region" description="Helical" evidence="8">
    <location>
        <begin position="367"/>
        <end position="387"/>
    </location>
</feature>
<dbReference type="PANTHER" id="PTHR23502">
    <property type="entry name" value="MAJOR FACILITATOR SUPERFAMILY"/>
    <property type="match status" value="1"/>
</dbReference>
<keyword evidence="4" id="KW-1003">Cell membrane</keyword>
<evidence type="ECO:0000256" key="4">
    <source>
        <dbReference type="ARBA" id="ARBA00022475"/>
    </source>
</evidence>
<organism evidence="10 11">
    <name type="scientific">Pestalotiopsis fici (strain W106-1 / CGMCC3.15140)</name>
    <dbReference type="NCBI Taxonomy" id="1229662"/>
    <lineage>
        <taxon>Eukaryota</taxon>
        <taxon>Fungi</taxon>
        <taxon>Dikarya</taxon>
        <taxon>Ascomycota</taxon>
        <taxon>Pezizomycotina</taxon>
        <taxon>Sordariomycetes</taxon>
        <taxon>Xylariomycetidae</taxon>
        <taxon>Amphisphaeriales</taxon>
        <taxon>Sporocadaceae</taxon>
        <taxon>Pestalotiopsis</taxon>
    </lineage>
</organism>
<dbReference type="GO" id="GO:0005886">
    <property type="term" value="C:plasma membrane"/>
    <property type="evidence" value="ECO:0007669"/>
    <property type="project" value="UniProtKB-SubCell"/>
</dbReference>
<keyword evidence="7 8" id="KW-0472">Membrane</keyword>
<dbReference type="OMA" id="FWGWSFY"/>
<dbReference type="Pfam" id="PF07690">
    <property type="entry name" value="MFS_1"/>
    <property type="match status" value="1"/>
</dbReference>
<dbReference type="FunFam" id="1.20.1250.20:FF:000082">
    <property type="entry name" value="MFS multidrug transporter, putative"/>
    <property type="match status" value="1"/>
</dbReference>
<evidence type="ECO:0000313" key="11">
    <source>
        <dbReference type="Proteomes" id="UP000030651"/>
    </source>
</evidence>
<reference evidence="11" key="1">
    <citation type="journal article" date="2015" name="BMC Genomics">
        <title>Genomic and transcriptomic analysis of the endophytic fungus Pestalotiopsis fici reveals its lifestyle and high potential for synthesis of natural products.</title>
        <authorList>
            <person name="Wang X."/>
            <person name="Zhang X."/>
            <person name="Liu L."/>
            <person name="Xiang M."/>
            <person name="Wang W."/>
            <person name="Sun X."/>
            <person name="Che Y."/>
            <person name="Guo L."/>
            <person name="Liu G."/>
            <person name="Guo L."/>
            <person name="Wang C."/>
            <person name="Yin W.B."/>
            <person name="Stadler M."/>
            <person name="Zhang X."/>
            <person name="Liu X."/>
        </authorList>
    </citation>
    <scope>NUCLEOTIDE SEQUENCE [LARGE SCALE GENOMIC DNA]</scope>
    <source>
        <strain evidence="11">W106-1 / CGMCC3.15140</strain>
    </source>
</reference>
<evidence type="ECO:0000256" key="7">
    <source>
        <dbReference type="ARBA" id="ARBA00023136"/>
    </source>
</evidence>
<feature type="transmembrane region" description="Helical" evidence="8">
    <location>
        <begin position="213"/>
        <end position="232"/>
    </location>
</feature>
<comment type="subcellular location">
    <subcellularLocation>
        <location evidence="2">Cell membrane</location>
    </subcellularLocation>
    <subcellularLocation>
        <location evidence="1">Membrane</location>
        <topology evidence="1">Multi-pass membrane protein</topology>
    </subcellularLocation>
</comment>
<dbReference type="PANTHER" id="PTHR23502:SF24">
    <property type="entry name" value="TRANSPORTER, PUTATIVE-RELATED"/>
    <property type="match status" value="1"/>
</dbReference>
<feature type="transmembrane region" description="Helical" evidence="8">
    <location>
        <begin position="56"/>
        <end position="73"/>
    </location>
</feature>
<accession>W3XE77</accession>
<protein>
    <recommendedName>
        <fullName evidence="9">Major facilitator superfamily (MFS) profile domain-containing protein</fullName>
    </recommendedName>
</protein>
<evidence type="ECO:0000256" key="2">
    <source>
        <dbReference type="ARBA" id="ARBA00004236"/>
    </source>
</evidence>
<feature type="transmembrane region" description="Helical" evidence="8">
    <location>
        <begin position="426"/>
        <end position="449"/>
    </location>
</feature>
<feature type="transmembrane region" description="Helical" evidence="8">
    <location>
        <begin position="180"/>
        <end position="201"/>
    </location>
</feature>
<dbReference type="InterPro" id="IPR036259">
    <property type="entry name" value="MFS_trans_sf"/>
</dbReference>
<dbReference type="OrthoDB" id="3936150at2759"/>
<dbReference type="PROSITE" id="PS50850">
    <property type="entry name" value="MFS"/>
    <property type="match status" value="1"/>
</dbReference>
<feature type="transmembrane region" description="Helical" evidence="8">
    <location>
        <begin position="393"/>
        <end position="414"/>
    </location>
</feature>
<feature type="domain" description="Major facilitator superfamily (MFS) profile" evidence="9">
    <location>
        <begin position="56"/>
        <end position="490"/>
    </location>
</feature>
<evidence type="ECO:0000313" key="10">
    <source>
        <dbReference type="EMBL" id="ETS84398.1"/>
    </source>
</evidence>
<dbReference type="HOGENOM" id="CLU_008455_11_5_1"/>
<sequence length="504" mass="54728">MADHRGEAASSGSIHTGGGISASTPLLGADASPPALDHFAPGDPDNPRNWSPWRKWLIVAAITPIDLSVSWGASGFSPATASFRAEFGLSETVATLGLSLYIAGLALGPMSLAPLSEFFGRSVIYVGSYAVFLVLLAATALVQHVAGFMVLRFFSGLFAAVTIANFGGSIADMWTHHETGIAMSIYLWAATCGSPSGFFAMSFVAEYRGWREVFWALLGVCGTFWLIMALTLRETRHTTILRNRVKAARKRNGANADDSKPDGLHRRSAHELFNVALTRPFRFLLTEAIIIFAALYNGYLYGLSFLFNGAFRMVFGEGHGFSTLEVGCAFLGIAFGISVGPFTNLWQERYYQKRLASSSSAAVPEARLQLAMVAAVVFPISLFWFAWTTDASIAPIVPIVASAFWGWSFYTLILMTFQYTEDAYRVYSASALAGIGLVRNIAGAAFPLFGRELFSKLGYQWGGSLLAFLSIALIPIPFVLARYGPVIRRKSPWASQHMDDGVDD</sequence>
<gene>
    <name evidence="10" type="ORF">PFICI_02423</name>
</gene>
<dbReference type="GeneID" id="19267436"/>
<dbReference type="Proteomes" id="UP000030651">
    <property type="component" value="Unassembled WGS sequence"/>
</dbReference>
<evidence type="ECO:0000256" key="5">
    <source>
        <dbReference type="ARBA" id="ARBA00022692"/>
    </source>
</evidence>
<dbReference type="RefSeq" id="XP_007829195.1">
    <property type="nucleotide sequence ID" value="XM_007831004.1"/>
</dbReference>
<dbReference type="KEGG" id="pfy:PFICI_02423"/>
<feature type="transmembrane region" description="Helical" evidence="8">
    <location>
        <begin position="93"/>
        <end position="115"/>
    </location>
</feature>
<keyword evidence="6 8" id="KW-1133">Transmembrane helix</keyword>
<dbReference type="SUPFAM" id="SSF103473">
    <property type="entry name" value="MFS general substrate transporter"/>
    <property type="match status" value="1"/>
</dbReference>
<comment type="similarity">
    <text evidence="3">Belongs to the major facilitator superfamily.</text>
</comment>
<dbReference type="AlphaFoldDB" id="W3XE77"/>
<feature type="transmembrane region" description="Helical" evidence="8">
    <location>
        <begin position="321"/>
        <end position="346"/>
    </location>
</feature>
<name>W3XE77_PESFW</name>
<feature type="transmembrane region" description="Helical" evidence="8">
    <location>
        <begin position="283"/>
        <end position="301"/>
    </location>
</feature>
<dbReference type="CDD" id="cd17323">
    <property type="entry name" value="MFS_Tpo1_MDR_like"/>
    <property type="match status" value="1"/>
</dbReference>
<feature type="transmembrane region" description="Helical" evidence="8">
    <location>
        <begin position="122"/>
        <end position="142"/>
    </location>
</feature>
<keyword evidence="5 8" id="KW-0812">Transmembrane</keyword>
<dbReference type="InterPro" id="IPR011701">
    <property type="entry name" value="MFS"/>
</dbReference>
<proteinExistence type="inferred from homology"/>
<dbReference type="InParanoid" id="W3XE77"/>
<evidence type="ECO:0000259" key="9">
    <source>
        <dbReference type="PROSITE" id="PS50850"/>
    </source>
</evidence>
<feature type="transmembrane region" description="Helical" evidence="8">
    <location>
        <begin position="461"/>
        <end position="481"/>
    </location>
</feature>
<dbReference type="GO" id="GO:0022857">
    <property type="term" value="F:transmembrane transporter activity"/>
    <property type="evidence" value="ECO:0007669"/>
    <property type="project" value="InterPro"/>
</dbReference>
<evidence type="ECO:0000256" key="6">
    <source>
        <dbReference type="ARBA" id="ARBA00022989"/>
    </source>
</evidence>
<dbReference type="Gene3D" id="1.20.1250.20">
    <property type="entry name" value="MFS general substrate transporter like domains"/>
    <property type="match status" value="1"/>
</dbReference>
<dbReference type="InterPro" id="IPR020846">
    <property type="entry name" value="MFS_dom"/>
</dbReference>
<feature type="transmembrane region" description="Helical" evidence="8">
    <location>
        <begin position="148"/>
        <end position="168"/>
    </location>
</feature>
<evidence type="ECO:0000256" key="3">
    <source>
        <dbReference type="ARBA" id="ARBA00008335"/>
    </source>
</evidence>
<evidence type="ECO:0000256" key="1">
    <source>
        <dbReference type="ARBA" id="ARBA00004141"/>
    </source>
</evidence>
<keyword evidence="11" id="KW-1185">Reference proteome</keyword>
<dbReference type="eggNOG" id="KOG0255">
    <property type="taxonomic scope" value="Eukaryota"/>
</dbReference>
<evidence type="ECO:0000256" key="8">
    <source>
        <dbReference type="SAM" id="Phobius"/>
    </source>
</evidence>
<dbReference type="EMBL" id="KI912110">
    <property type="protein sequence ID" value="ETS84398.1"/>
    <property type="molecule type" value="Genomic_DNA"/>
</dbReference>